<sequence length="71" mass="8131">MIAASDLKVHTGPGMKYRVKTHNELTKDAKTHDYDKDGCIDYGTRVTVFRFDGDWAKIPSGWVAKRYLKKV</sequence>
<comment type="caution">
    <text evidence="1">The sequence shown here is derived from an EMBL/GenBank/DDBJ whole genome shotgun (WGS) entry which is preliminary data.</text>
</comment>
<name>A0ABR7KBD9_9FIRM</name>
<dbReference type="Gene3D" id="2.30.30.40">
    <property type="entry name" value="SH3 Domains"/>
    <property type="match status" value="1"/>
</dbReference>
<accession>A0ABR7KBD9</accession>
<gene>
    <name evidence="1" type="ORF">H8909_07275</name>
</gene>
<proteinExistence type="predicted"/>
<evidence type="ECO:0000313" key="1">
    <source>
        <dbReference type="EMBL" id="MBC6010045.1"/>
    </source>
</evidence>
<organism evidence="1 2">
    <name type="scientific">Catenibacterium faecis</name>
    <dbReference type="NCBI Taxonomy" id="2764323"/>
    <lineage>
        <taxon>Bacteria</taxon>
        <taxon>Bacillati</taxon>
        <taxon>Bacillota</taxon>
        <taxon>Erysipelotrichia</taxon>
        <taxon>Erysipelotrichales</taxon>
        <taxon>Coprobacillaceae</taxon>
        <taxon>Catenibacterium</taxon>
    </lineage>
</organism>
<keyword evidence="2" id="KW-1185">Reference proteome</keyword>
<dbReference type="RefSeq" id="WP_187012349.1">
    <property type="nucleotide sequence ID" value="NZ_JACRWG010000027.1"/>
</dbReference>
<protein>
    <submittedName>
        <fullName evidence="1">Uncharacterized protein</fullName>
    </submittedName>
</protein>
<evidence type="ECO:0000313" key="2">
    <source>
        <dbReference type="Proteomes" id="UP000603474"/>
    </source>
</evidence>
<reference evidence="1 2" key="1">
    <citation type="submission" date="2020-08" db="EMBL/GenBank/DDBJ databases">
        <authorList>
            <person name="Liu C."/>
            <person name="Sun Q."/>
        </authorList>
    </citation>
    <scope>NUCLEOTIDE SEQUENCE [LARGE SCALE GENOMIC DNA]</scope>
    <source>
        <strain evidence="1 2">NSJ-22</strain>
    </source>
</reference>
<dbReference type="EMBL" id="JACRWG010000027">
    <property type="protein sequence ID" value="MBC6010045.1"/>
    <property type="molecule type" value="Genomic_DNA"/>
</dbReference>
<dbReference type="Proteomes" id="UP000603474">
    <property type="component" value="Unassembled WGS sequence"/>
</dbReference>